<dbReference type="PRINTS" id="PR00344">
    <property type="entry name" value="BCTRLSENSOR"/>
</dbReference>
<dbReference type="Gene3D" id="1.10.287.130">
    <property type="match status" value="1"/>
</dbReference>
<evidence type="ECO:0000256" key="1">
    <source>
        <dbReference type="ARBA" id="ARBA00000085"/>
    </source>
</evidence>
<dbReference type="PROSITE" id="PS50109">
    <property type="entry name" value="HIS_KIN"/>
    <property type="match status" value="1"/>
</dbReference>
<dbReference type="InterPro" id="IPR036097">
    <property type="entry name" value="HisK_dim/P_sf"/>
</dbReference>
<feature type="domain" description="Histidine kinase" evidence="8">
    <location>
        <begin position="205"/>
        <end position="467"/>
    </location>
</feature>
<dbReference type="InterPro" id="IPR036890">
    <property type="entry name" value="HATPase_C_sf"/>
</dbReference>
<organism evidence="9">
    <name type="scientific">uncultured Chloroflexota bacterium</name>
    <dbReference type="NCBI Taxonomy" id="166587"/>
    <lineage>
        <taxon>Bacteria</taxon>
        <taxon>Bacillati</taxon>
        <taxon>Chloroflexota</taxon>
        <taxon>environmental samples</taxon>
    </lineage>
</organism>
<dbReference type="SMART" id="SM00065">
    <property type="entry name" value="GAF"/>
    <property type="match status" value="1"/>
</dbReference>
<dbReference type="Pfam" id="PF13185">
    <property type="entry name" value="GAF_2"/>
    <property type="match status" value="1"/>
</dbReference>
<dbReference type="InterPro" id="IPR003661">
    <property type="entry name" value="HisK_dim/P_dom"/>
</dbReference>
<sequence>MGGSTDRDRLLRRLRELHDASLALAAPVRAEPGAIATLLKEIVGRAMASLGATDGALVLVEDSAWQDLVPGTRAEDGLITLRLTGEPYRRHWRPEGATTYVLGTGETVWVPDTAVPGQFGSYPELVAQGIGAFAIVPLRAGGRVVGRLGFNFGHGAGLDDGDREAMEIFAGHAAAALERARFFRAEAERATAYAAVRARDELLAVASHDLKNPLTVIRGTADALHRLIASGRVPSPERLADRLVRISDAAARMTAQLDELREDAGASLAAEAPGAPPDGAGHDGGGPTGSAVDAVGSVEGAAGELVDLAALAHDAIAAHSGIAGRHRFALHGDAANHGGPGSEHGGELRGHWSAVRLARVIDNLLSNAIKYSPNRSTVTVRLRREHAHDREWAVFDVTDQGIGIPAVDLPRVFDRFYRATNVPSLVSGSGIGLAAVRESVERMGGRVTVESELGKGSTFTVHLPLPACPSPP</sequence>
<keyword evidence="6" id="KW-0902">Two-component regulatory system</keyword>
<keyword evidence="5" id="KW-0418">Kinase</keyword>
<evidence type="ECO:0000256" key="6">
    <source>
        <dbReference type="ARBA" id="ARBA00023012"/>
    </source>
</evidence>
<evidence type="ECO:0000256" key="4">
    <source>
        <dbReference type="ARBA" id="ARBA00022679"/>
    </source>
</evidence>
<dbReference type="PANTHER" id="PTHR43547:SF2">
    <property type="entry name" value="HYBRID SIGNAL TRANSDUCTION HISTIDINE KINASE C"/>
    <property type="match status" value="1"/>
</dbReference>
<dbReference type="Pfam" id="PF02518">
    <property type="entry name" value="HATPase_c"/>
    <property type="match status" value="1"/>
</dbReference>
<dbReference type="EMBL" id="CADCTC010000155">
    <property type="protein sequence ID" value="CAA9260725.1"/>
    <property type="molecule type" value="Genomic_DNA"/>
</dbReference>
<gene>
    <name evidence="9" type="ORF">AVDCRST_MAG77-2642</name>
</gene>
<dbReference type="SUPFAM" id="SSF55874">
    <property type="entry name" value="ATPase domain of HSP90 chaperone/DNA topoisomerase II/histidine kinase"/>
    <property type="match status" value="1"/>
</dbReference>
<dbReference type="EC" id="2.7.13.3" evidence="2"/>
<feature type="region of interest" description="Disordered" evidence="7">
    <location>
        <begin position="269"/>
        <end position="294"/>
    </location>
</feature>
<comment type="catalytic activity">
    <reaction evidence="1">
        <text>ATP + protein L-histidine = ADP + protein N-phospho-L-histidine.</text>
        <dbReference type="EC" id="2.7.13.3"/>
    </reaction>
</comment>
<dbReference type="InterPro" id="IPR005467">
    <property type="entry name" value="His_kinase_dom"/>
</dbReference>
<dbReference type="CDD" id="cd00082">
    <property type="entry name" value="HisKA"/>
    <property type="match status" value="1"/>
</dbReference>
<dbReference type="SMART" id="SM00387">
    <property type="entry name" value="HATPase_c"/>
    <property type="match status" value="1"/>
</dbReference>
<evidence type="ECO:0000256" key="7">
    <source>
        <dbReference type="SAM" id="MobiDB-lite"/>
    </source>
</evidence>
<dbReference type="SUPFAM" id="SSF55781">
    <property type="entry name" value="GAF domain-like"/>
    <property type="match status" value="1"/>
</dbReference>
<dbReference type="InterPro" id="IPR003018">
    <property type="entry name" value="GAF"/>
</dbReference>
<evidence type="ECO:0000259" key="8">
    <source>
        <dbReference type="PROSITE" id="PS50109"/>
    </source>
</evidence>
<dbReference type="Gene3D" id="3.30.450.40">
    <property type="match status" value="1"/>
</dbReference>
<protein>
    <recommendedName>
        <fullName evidence="2">histidine kinase</fullName>
        <ecNumber evidence="2">2.7.13.3</ecNumber>
    </recommendedName>
</protein>
<dbReference type="Pfam" id="PF00512">
    <property type="entry name" value="HisKA"/>
    <property type="match status" value="1"/>
</dbReference>
<dbReference type="AlphaFoldDB" id="A0A6J4ISI0"/>
<dbReference type="GO" id="GO:0000155">
    <property type="term" value="F:phosphorelay sensor kinase activity"/>
    <property type="evidence" value="ECO:0007669"/>
    <property type="project" value="InterPro"/>
</dbReference>
<evidence type="ECO:0000256" key="5">
    <source>
        <dbReference type="ARBA" id="ARBA00022777"/>
    </source>
</evidence>
<dbReference type="Gene3D" id="3.30.565.10">
    <property type="entry name" value="Histidine kinase-like ATPase, C-terminal domain"/>
    <property type="match status" value="1"/>
</dbReference>
<dbReference type="InterPro" id="IPR003594">
    <property type="entry name" value="HATPase_dom"/>
</dbReference>
<dbReference type="PANTHER" id="PTHR43547">
    <property type="entry name" value="TWO-COMPONENT HISTIDINE KINASE"/>
    <property type="match status" value="1"/>
</dbReference>
<accession>A0A6J4ISI0</accession>
<dbReference type="InterPro" id="IPR029016">
    <property type="entry name" value="GAF-like_dom_sf"/>
</dbReference>
<evidence type="ECO:0000256" key="2">
    <source>
        <dbReference type="ARBA" id="ARBA00012438"/>
    </source>
</evidence>
<dbReference type="SUPFAM" id="SSF47384">
    <property type="entry name" value="Homodimeric domain of signal transducing histidine kinase"/>
    <property type="match status" value="1"/>
</dbReference>
<evidence type="ECO:0000313" key="9">
    <source>
        <dbReference type="EMBL" id="CAA9260725.1"/>
    </source>
</evidence>
<evidence type="ECO:0000256" key="3">
    <source>
        <dbReference type="ARBA" id="ARBA00022553"/>
    </source>
</evidence>
<reference evidence="9" key="1">
    <citation type="submission" date="2020-02" db="EMBL/GenBank/DDBJ databases">
        <authorList>
            <person name="Meier V. D."/>
        </authorList>
    </citation>
    <scope>NUCLEOTIDE SEQUENCE</scope>
    <source>
        <strain evidence="9">AVDCRST_MAG77</strain>
    </source>
</reference>
<dbReference type="SMART" id="SM00388">
    <property type="entry name" value="HisKA"/>
    <property type="match status" value="1"/>
</dbReference>
<dbReference type="CDD" id="cd00075">
    <property type="entry name" value="HATPase"/>
    <property type="match status" value="1"/>
</dbReference>
<name>A0A6J4ISI0_9CHLR</name>
<dbReference type="InterPro" id="IPR004358">
    <property type="entry name" value="Sig_transdc_His_kin-like_C"/>
</dbReference>
<dbReference type="FunFam" id="3.30.565.10:FF:000006">
    <property type="entry name" value="Sensor histidine kinase WalK"/>
    <property type="match status" value="1"/>
</dbReference>
<proteinExistence type="predicted"/>
<feature type="compositionally biased region" description="Low complexity" evidence="7">
    <location>
        <begin position="269"/>
        <end position="279"/>
    </location>
</feature>
<keyword evidence="4" id="KW-0808">Transferase</keyword>
<keyword evidence="3" id="KW-0597">Phosphoprotein</keyword>